<evidence type="ECO:0000313" key="7">
    <source>
        <dbReference type="Proteomes" id="UP000050996"/>
    </source>
</evidence>
<dbReference type="InterPro" id="IPR000962">
    <property type="entry name" value="Znf_DskA_TraR"/>
</dbReference>
<protein>
    <recommendedName>
        <fullName evidence="5">Zinc finger DksA/TraR C4-type domain-containing protein</fullName>
    </recommendedName>
</protein>
<dbReference type="Proteomes" id="UP000050996">
    <property type="component" value="Unassembled WGS sequence"/>
</dbReference>
<feature type="domain" description="Zinc finger DksA/TraR C4-type" evidence="5">
    <location>
        <begin position="90"/>
        <end position="117"/>
    </location>
</feature>
<evidence type="ECO:0000256" key="3">
    <source>
        <dbReference type="ARBA" id="ARBA00022833"/>
    </source>
</evidence>
<dbReference type="SUPFAM" id="SSF109635">
    <property type="entry name" value="DnaK suppressor protein DksA, alpha-hairpin domain"/>
    <property type="match status" value="1"/>
</dbReference>
<keyword evidence="1" id="KW-0479">Metal-binding</keyword>
<feature type="zinc finger region" description="dksA C4-type" evidence="4">
    <location>
        <begin position="94"/>
        <end position="118"/>
    </location>
</feature>
<evidence type="ECO:0000259" key="5">
    <source>
        <dbReference type="Pfam" id="PF01258"/>
    </source>
</evidence>
<dbReference type="STRING" id="1637975.AN957_16635"/>
<dbReference type="AlphaFoldDB" id="A0A0Q3QR14"/>
<dbReference type="GO" id="GO:0008270">
    <property type="term" value="F:zinc ion binding"/>
    <property type="evidence" value="ECO:0007669"/>
    <property type="project" value="UniProtKB-KW"/>
</dbReference>
<dbReference type="InterPro" id="IPR037187">
    <property type="entry name" value="DnaK_N"/>
</dbReference>
<evidence type="ECO:0000256" key="4">
    <source>
        <dbReference type="PROSITE-ProRule" id="PRU00510"/>
    </source>
</evidence>
<dbReference type="SUPFAM" id="SSF57716">
    <property type="entry name" value="Glucocorticoid receptor-like (DNA-binding domain)"/>
    <property type="match status" value="1"/>
</dbReference>
<sequence>MLSNQELSQFKERLNHLKQEIQSRFKQNEHFGLKESFWKESMGELSNYDNHPGDAGTELFEREKDIALNEHLEDELKNIDKALIAIQNETYGKCEVCSKDIPSERLDALPTTTFCIEHSQDQRTSHKRPVEEEIIGPPFKKFFKDEDGDENVAFDAEDSWQEVAKWGTSESPSDMSDPPDDYNEIYTDSGENVGYVEDFENFVGVDIEGKNITVYRNAQHEELEDRLDEEDIMTSYGDLSAYEKDPYTAEYLERERDNEDNS</sequence>
<dbReference type="InterPro" id="IPR014240">
    <property type="entry name" value="YteA"/>
</dbReference>
<evidence type="ECO:0000256" key="1">
    <source>
        <dbReference type="ARBA" id="ARBA00022723"/>
    </source>
</evidence>
<keyword evidence="3" id="KW-0862">Zinc</keyword>
<proteinExistence type="predicted"/>
<comment type="caution">
    <text evidence="6">The sequence shown here is derived from an EMBL/GenBank/DDBJ whole genome shotgun (WGS) entry which is preliminary data.</text>
</comment>
<keyword evidence="2" id="KW-0863">Zinc-finger</keyword>
<dbReference type="PANTHER" id="PTHR33823">
    <property type="entry name" value="RNA POLYMERASE-BINDING TRANSCRIPTION FACTOR DKSA-RELATED"/>
    <property type="match status" value="1"/>
</dbReference>
<dbReference type="PANTHER" id="PTHR33823:SF4">
    <property type="entry name" value="GENERAL STRESS PROTEIN 16O"/>
    <property type="match status" value="1"/>
</dbReference>
<dbReference type="EMBL" id="LJIX01000006">
    <property type="protein sequence ID" value="KQL20032.1"/>
    <property type="molecule type" value="Genomic_DNA"/>
</dbReference>
<dbReference type="PATRIC" id="fig|1637975.4.peg.3243"/>
<dbReference type="NCBIfam" id="TIGR02890">
    <property type="entry name" value="bacill_yteA"/>
    <property type="match status" value="1"/>
</dbReference>
<gene>
    <name evidence="6" type="ORF">AN957_16635</name>
</gene>
<keyword evidence="7" id="KW-1185">Reference proteome</keyword>
<dbReference type="Gene3D" id="1.20.120.910">
    <property type="entry name" value="DksA, coiled-coil domain"/>
    <property type="match status" value="1"/>
</dbReference>
<organism evidence="6 7">
    <name type="scientific">Cytobacillus solani</name>
    <dbReference type="NCBI Taxonomy" id="1637975"/>
    <lineage>
        <taxon>Bacteria</taxon>
        <taxon>Bacillati</taxon>
        <taxon>Bacillota</taxon>
        <taxon>Bacilli</taxon>
        <taxon>Bacillales</taxon>
        <taxon>Bacillaceae</taxon>
        <taxon>Cytobacillus</taxon>
    </lineage>
</organism>
<accession>A0A0Q3QR14</accession>
<evidence type="ECO:0000313" key="6">
    <source>
        <dbReference type="EMBL" id="KQL20032.1"/>
    </source>
</evidence>
<dbReference type="PROSITE" id="PS51128">
    <property type="entry name" value="ZF_DKSA_2"/>
    <property type="match status" value="1"/>
</dbReference>
<evidence type="ECO:0000256" key="2">
    <source>
        <dbReference type="ARBA" id="ARBA00022771"/>
    </source>
</evidence>
<reference evidence="6 7" key="1">
    <citation type="submission" date="2015-09" db="EMBL/GenBank/DDBJ databases">
        <title>Genome sequencing project for genomic taxonomy and phylogenomics of Bacillus-like bacteria.</title>
        <authorList>
            <person name="Liu B."/>
            <person name="Wang J."/>
            <person name="Zhu Y."/>
            <person name="Liu G."/>
            <person name="Chen Q."/>
            <person name="Chen Z."/>
            <person name="Lan J."/>
            <person name="Che J."/>
            <person name="Ge C."/>
            <person name="Shi H."/>
            <person name="Pan Z."/>
            <person name="Liu X."/>
        </authorList>
    </citation>
    <scope>NUCLEOTIDE SEQUENCE [LARGE SCALE GENOMIC DNA]</scope>
    <source>
        <strain evidence="6 7">FJAT-18043</strain>
    </source>
</reference>
<dbReference type="RefSeq" id="WP_056685249.1">
    <property type="nucleotide sequence ID" value="NZ_LJIX01000006.1"/>
</dbReference>
<name>A0A0Q3QR14_9BACI</name>
<dbReference type="Pfam" id="PF01258">
    <property type="entry name" value="zf-dskA_traR"/>
    <property type="match status" value="1"/>
</dbReference>